<proteinExistence type="predicted"/>
<reference evidence="1" key="1">
    <citation type="submission" date="2022-04" db="EMBL/GenBank/DDBJ databases">
        <title>Genome of the entomopathogenic fungus Entomophthora muscae.</title>
        <authorList>
            <person name="Elya C."/>
            <person name="Lovett B.R."/>
            <person name="Lee E."/>
            <person name="Macias A.M."/>
            <person name="Hajek A.E."/>
            <person name="De Bivort B.L."/>
            <person name="Kasson M.T."/>
            <person name="De Fine Licht H.H."/>
            <person name="Stajich J.E."/>
        </authorList>
    </citation>
    <scope>NUCLEOTIDE SEQUENCE</scope>
    <source>
        <strain evidence="1">Berkeley</strain>
    </source>
</reference>
<accession>A0ACC2RE97</accession>
<evidence type="ECO:0000313" key="2">
    <source>
        <dbReference type="Proteomes" id="UP001165960"/>
    </source>
</evidence>
<dbReference type="EC" id="1.3.3.6" evidence="1"/>
<sequence>MSNKAQRRLNQIKNQVDSLPSPSESLNDERLNPSFPVDEMTHFLNGGKRITELKNKFMLQFERDPAWKLSDQPNLSLPQIRERTLNKARSLISYLITEPVNVFKLRMEVISYIDPAFYTRFGVHAGLFLGAIQGQATPSQMEYWIKKGAITLNGCTGCFAMTELGHGSNVAALETTATFDEITDEFIIHTPTLTATKWWIGGAAQTATHSSVYAQLIINGKRHGVKTFMVPLRDPVDFKLRPGVNIGDCGKKMGRDGIDNGYIQFTHVRIPRSYMLMKHTQVSRTGEVKAPALAQLAYGALIGGRVSMVIDSATFARKALTIAIRYGAIRRQFAPAPGKPETKILDYAIHQHRLLPLMAKSFALHFSGRAVAELNKSLQKQIESLSKGTSEQANVLESLKEVHATSAGLKAFGTWTTLGLIEECRQTLGGHGYSAYTGLSSMYQDFAIQCTWEGDNTILTLQLGRYLITCYRQFLKTKGKLAPGVQYMALSSAPFSASASTDEVCDPVKLAHAWGVVAAAAVRQATQEFESSLEAGLGQDEAYENCSVERLKAARMHYHAFTLSKFVEGISRAPAPLQPILQQLCQLHACNVTSEHASEFLAAGYFTASQLHGIQSRVMKLCQAIRPQAVNLVDSFGFSDYVINSPLGRYDGDIYRAYFDLVRQNNPQEARPPYFESVIKPILTSNYDTIEGPELEIDEALGSQEEDLSAEDDVDTPVSAVGRPNNE</sequence>
<dbReference type="EMBL" id="QTSX02007427">
    <property type="protein sequence ID" value="KAJ9048353.1"/>
    <property type="molecule type" value="Genomic_DNA"/>
</dbReference>
<comment type="caution">
    <text evidence="1">The sequence shown here is derived from an EMBL/GenBank/DDBJ whole genome shotgun (WGS) entry which is preliminary data.</text>
</comment>
<keyword evidence="2" id="KW-1185">Reference proteome</keyword>
<keyword evidence="1" id="KW-0560">Oxidoreductase</keyword>
<protein>
    <submittedName>
        <fullName evidence="1">Fatty-acyl coenzyme A oxidase</fullName>
        <ecNumber evidence="1">1.3.3.6</ecNumber>
    </submittedName>
</protein>
<name>A0ACC2RE97_9FUNG</name>
<dbReference type="Proteomes" id="UP001165960">
    <property type="component" value="Unassembled WGS sequence"/>
</dbReference>
<evidence type="ECO:0000313" key="1">
    <source>
        <dbReference type="EMBL" id="KAJ9048353.1"/>
    </source>
</evidence>
<gene>
    <name evidence="1" type="primary">POX1_3</name>
    <name evidence="1" type="ORF">DSO57_1035848</name>
</gene>
<organism evidence="1 2">
    <name type="scientific">Entomophthora muscae</name>
    <dbReference type="NCBI Taxonomy" id="34485"/>
    <lineage>
        <taxon>Eukaryota</taxon>
        <taxon>Fungi</taxon>
        <taxon>Fungi incertae sedis</taxon>
        <taxon>Zoopagomycota</taxon>
        <taxon>Entomophthoromycotina</taxon>
        <taxon>Entomophthoromycetes</taxon>
        <taxon>Entomophthorales</taxon>
        <taxon>Entomophthoraceae</taxon>
        <taxon>Entomophthora</taxon>
    </lineage>
</organism>